<reference evidence="1 2" key="1">
    <citation type="submission" date="2018-06" db="EMBL/GenBank/DDBJ databases">
        <authorList>
            <consortium name="Pathogen Informatics"/>
            <person name="Doyle S."/>
        </authorList>
    </citation>
    <scope>NUCLEOTIDE SEQUENCE [LARGE SCALE GENOMIC DNA]</scope>
    <source>
        <strain evidence="1 2">NCTC12120</strain>
    </source>
</reference>
<dbReference type="EMBL" id="UAVU01000003">
    <property type="protein sequence ID" value="SQA96955.1"/>
    <property type="molecule type" value="Genomic_DNA"/>
</dbReference>
<gene>
    <name evidence="1" type="ORF">NCTC12120_00728</name>
</gene>
<organism evidence="1 2">
    <name type="scientific">Cedecea neteri</name>
    <dbReference type="NCBI Taxonomy" id="158822"/>
    <lineage>
        <taxon>Bacteria</taxon>
        <taxon>Pseudomonadati</taxon>
        <taxon>Pseudomonadota</taxon>
        <taxon>Gammaproteobacteria</taxon>
        <taxon>Enterobacterales</taxon>
        <taxon>Enterobacteriaceae</taxon>
        <taxon>Cedecea</taxon>
    </lineage>
</organism>
<name>A0A2X2TC71_9ENTR</name>
<sequence>MTISELKTAVYQLREIVSRQSTMVENQFNQIQLLKHSNQQIPPAQFFALSAKIEGLNSKFLLLKMEDNAKLKSKQ</sequence>
<dbReference type="AlphaFoldDB" id="A0A2X2TC71"/>
<dbReference type="Proteomes" id="UP000251197">
    <property type="component" value="Unassembled WGS sequence"/>
</dbReference>
<protein>
    <submittedName>
        <fullName evidence="1">ImpA domain protein</fullName>
    </submittedName>
</protein>
<proteinExistence type="predicted"/>
<evidence type="ECO:0000313" key="1">
    <source>
        <dbReference type="EMBL" id="SQA96955.1"/>
    </source>
</evidence>
<accession>A0A2X2TC71</accession>
<evidence type="ECO:0000313" key="2">
    <source>
        <dbReference type="Proteomes" id="UP000251197"/>
    </source>
</evidence>